<dbReference type="RefSeq" id="WP_144865818.1">
    <property type="nucleotide sequence ID" value="NZ_LR213800.1"/>
</dbReference>
<sequence>MMIQKLEFIVIVKLNNLLEEPQVKSIFQSRGLTETTLSKGQIKVWFFQGSYSDFNSTKSWLESEEISQYLNLIEIGLAPDFEIETSAEPELFIEKNYQAFLQNLTKKFNS</sequence>
<accession>A0A563VX68</accession>
<dbReference type="EMBL" id="CAACVJ010000335">
    <property type="protein sequence ID" value="VEP16054.1"/>
    <property type="molecule type" value="Genomic_DNA"/>
</dbReference>
<gene>
    <name evidence="1" type="ORF">H1P_400010</name>
</gene>
<dbReference type="Proteomes" id="UP000320055">
    <property type="component" value="Unassembled WGS sequence"/>
</dbReference>
<name>A0A563VX68_9CYAN</name>
<protein>
    <submittedName>
        <fullName evidence="1">Uncharacterized protein</fullName>
    </submittedName>
</protein>
<evidence type="ECO:0000313" key="2">
    <source>
        <dbReference type="Proteomes" id="UP000320055"/>
    </source>
</evidence>
<evidence type="ECO:0000313" key="1">
    <source>
        <dbReference type="EMBL" id="VEP16054.1"/>
    </source>
</evidence>
<dbReference type="AlphaFoldDB" id="A0A563VX68"/>
<organism evidence="1 2">
    <name type="scientific">Hyella patelloides LEGE 07179</name>
    <dbReference type="NCBI Taxonomy" id="945734"/>
    <lineage>
        <taxon>Bacteria</taxon>
        <taxon>Bacillati</taxon>
        <taxon>Cyanobacteriota</taxon>
        <taxon>Cyanophyceae</taxon>
        <taxon>Pleurocapsales</taxon>
        <taxon>Hyellaceae</taxon>
        <taxon>Hyella</taxon>
    </lineage>
</organism>
<keyword evidence="2" id="KW-1185">Reference proteome</keyword>
<proteinExistence type="predicted"/>
<reference evidence="1 2" key="1">
    <citation type="submission" date="2019-01" db="EMBL/GenBank/DDBJ databases">
        <authorList>
            <person name="Brito A."/>
        </authorList>
    </citation>
    <scope>NUCLEOTIDE SEQUENCE [LARGE SCALE GENOMIC DNA]</scope>
    <source>
        <strain evidence="1">1</strain>
    </source>
</reference>